<accession>A0A9N9FR14</accession>
<name>A0A9N9FR14_9GLOM</name>
<evidence type="ECO:0000313" key="2">
    <source>
        <dbReference type="Proteomes" id="UP000789706"/>
    </source>
</evidence>
<reference evidence="1" key="1">
    <citation type="submission" date="2021-06" db="EMBL/GenBank/DDBJ databases">
        <authorList>
            <person name="Kallberg Y."/>
            <person name="Tangrot J."/>
            <person name="Rosling A."/>
        </authorList>
    </citation>
    <scope>NUCLEOTIDE SEQUENCE</scope>
    <source>
        <strain evidence="1">AZ414A</strain>
    </source>
</reference>
<comment type="caution">
    <text evidence="1">The sequence shown here is derived from an EMBL/GenBank/DDBJ whole genome shotgun (WGS) entry which is preliminary data.</text>
</comment>
<evidence type="ECO:0000313" key="1">
    <source>
        <dbReference type="EMBL" id="CAG8551578.1"/>
    </source>
</evidence>
<proteinExistence type="predicted"/>
<dbReference type="OrthoDB" id="2444593at2759"/>
<gene>
    <name evidence="1" type="ORF">DEBURN_LOCUS7126</name>
</gene>
<dbReference type="EMBL" id="CAJVPK010000818">
    <property type="protein sequence ID" value="CAG8551578.1"/>
    <property type="molecule type" value="Genomic_DNA"/>
</dbReference>
<sequence>MIQMKDRTLAQQHQWQIKYPGIESFVFNNKWVDCLMSRNNLSNRRRITIAQLLPDDLIEQQQEFLAFITYIRIQHDYPLTLVETGARTVSIRTTGHEKTNFTIVLNAWQMG</sequence>
<organism evidence="1 2">
    <name type="scientific">Diversispora eburnea</name>
    <dbReference type="NCBI Taxonomy" id="1213867"/>
    <lineage>
        <taxon>Eukaryota</taxon>
        <taxon>Fungi</taxon>
        <taxon>Fungi incertae sedis</taxon>
        <taxon>Mucoromycota</taxon>
        <taxon>Glomeromycotina</taxon>
        <taxon>Glomeromycetes</taxon>
        <taxon>Diversisporales</taxon>
        <taxon>Diversisporaceae</taxon>
        <taxon>Diversispora</taxon>
    </lineage>
</organism>
<keyword evidence="2" id="KW-1185">Reference proteome</keyword>
<dbReference type="AlphaFoldDB" id="A0A9N9FR14"/>
<dbReference type="Proteomes" id="UP000789706">
    <property type="component" value="Unassembled WGS sequence"/>
</dbReference>
<protein>
    <submittedName>
        <fullName evidence="1">2623_t:CDS:1</fullName>
    </submittedName>
</protein>